<gene>
    <name evidence="5" type="ORF">SAMN05444370_10264</name>
</gene>
<dbReference type="RefSeq" id="WP_093248312.1">
    <property type="nucleotide sequence ID" value="NZ_FNQM01000002.1"/>
</dbReference>
<proteinExistence type="inferred from homology"/>
<dbReference type="PROSITE" id="PS00662">
    <property type="entry name" value="T2SP_E"/>
    <property type="match status" value="1"/>
</dbReference>
<dbReference type="SUPFAM" id="SSF52540">
    <property type="entry name" value="P-loop containing nucleoside triphosphate hydrolases"/>
    <property type="match status" value="1"/>
</dbReference>
<dbReference type="PANTHER" id="PTHR30258:SF2">
    <property type="entry name" value="COMG OPERON PROTEIN 1"/>
    <property type="match status" value="1"/>
</dbReference>
<dbReference type="Gene3D" id="3.30.450.90">
    <property type="match status" value="1"/>
</dbReference>
<dbReference type="GO" id="GO:0016887">
    <property type="term" value="F:ATP hydrolysis activity"/>
    <property type="evidence" value="ECO:0007669"/>
    <property type="project" value="TreeGrafter"/>
</dbReference>
<dbReference type="FunFam" id="3.30.450.90:FF:000001">
    <property type="entry name" value="Type II secretion system ATPase GspE"/>
    <property type="match status" value="1"/>
</dbReference>
<dbReference type="Gene3D" id="3.30.300.160">
    <property type="entry name" value="Type II secretion system, protein E, N-terminal domain"/>
    <property type="match status" value="1"/>
</dbReference>
<keyword evidence="2" id="KW-0547">Nucleotide-binding</keyword>
<dbReference type="EMBL" id="FNQM01000002">
    <property type="protein sequence ID" value="SDZ89122.1"/>
    <property type="molecule type" value="Genomic_DNA"/>
</dbReference>
<protein>
    <submittedName>
        <fullName evidence="5">Type II secretion system protein E (GspE)</fullName>
    </submittedName>
</protein>
<keyword evidence="6" id="KW-1185">Reference proteome</keyword>
<evidence type="ECO:0000259" key="4">
    <source>
        <dbReference type="PROSITE" id="PS00662"/>
    </source>
</evidence>
<dbReference type="Proteomes" id="UP000198703">
    <property type="component" value="Unassembled WGS sequence"/>
</dbReference>
<dbReference type="GO" id="GO:0005524">
    <property type="term" value="F:ATP binding"/>
    <property type="evidence" value="ECO:0007669"/>
    <property type="project" value="UniProtKB-KW"/>
</dbReference>
<evidence type="ECO:0000256" key="1">
    <source>
        <dbReference type="ARBA" id="ARBA00006611"/>
    </source>
</evidence>
<name>A0A1H3WRW7_9RHOB</name>
<reference evidence="5 6" key="1">
    <citation type="submission" date="2016-10" db="EMBL/GenBank/DDBJ databases">
        <authorList>
            <person name="de Groot N.N."/>
        </authorList>
    </citation>
    <scope>NUCLEOTIDE SEQUENCE [LARGE SCALE GENOMIC DNA]</scope>
    <source>
        <strain evidence="5 6">DSM 15345</strain>
    </source>
</reference>
<evidence type="ECO:0000256" key="3">
    <source>
        <dbReference type="ARBA" id="ARBA00022840"/>
    </source>
</evidence>
<evidence type="ECO:0000313" key="6">
    <source>
        <dbReference type="Proteomes" id="UP000198703"/>
    </source>
</evidence>
<dbReference type="OrthoDB" id="9804785at2"/>
<accession>A0A1H3WRW7</accession>
<dbReference type="Gene3D" id="1.10.40.70">
    <property type="match status" value="1"/>
</dbReference>
<comment type="similarity">
    <text evidence="1">Belongs to the GSP E family.</text>
</comment>
<dbReference type="Gene3D" id="3.40.50.300">
    <property type="entry name" value="P-loop containing nucleotide triphosphate hydrolases"/>
    <property type="match status" value="1"/>
</dbReference>
<dbReference type="SMART" id="SM00382">
    <property type="entry name" value="AAA"/>
    <property type="match status" value="1"/>
</dbReference>
<dbReference type="PANTHER" id="PTHR30258">
    <property type="entry name" value="TYPE II SECRETION SYSTEM PROTEIN GSPE-RELATED"/>
    <property type="match status" value="1"/>
</dbReference>
<dbReference type="STRING" id="89524.SAMN05444370_10264"/>
<dbReference type="AlphaFoldDB" id="A0A1H3WRW7"/>
<dbReference type="Pfam" id="PF05157">
    <property type="entry name" value="MshEN"/>
    <property type="match status" value="1"/>
</dbReference>
<organism evidence="5 6">
    <name type="scientific">Rubrimonas cliftonensis</name>
    <dbReference type="NCBI Taxonomy" id="89524"/>
    <lineage>
        <taxon>Bacteria</taxon>
        <taxon>Pseudomonadati</taxon>
        <taxon>Pseudomonadota</taxon>
        <taxon>Alphaproteobacteria</taxon>
        <taxon>Rhodobacterales</taxon>
        <taxon>Paracoccaceae</taxon>
        <taxon>Rubrimonas</taxon>
    </lineage>
</organism>
<dbReference type="InterPro" id="IPR003593">
    <property type="entry name" value="AAA+_ATPase"/>
</dbReference>
<feature type="domain" description="Bacterial type II secretion system protein E" evidence="4">
    <location>
        <begin position="385"/>
        <end position="399"/>
    </location>
</feature>
<dbReference type="InterPro" id="IPR037257">
    <property type="entry name" value="T2SS_E_N_sf"/>
</dbReference>
<dbReference type="InterPro" id="IPR007831">
    <property type="entry name" value="T2SS_GspE_N"/>
</dbReference>
<sequence>MTSLRAVAADGAMLADALRAEDLADAATLARAARVSEETGERLDRVLTRLGMVGERDMAAALARIAGLPCAAPETLAGAPDLLEQLGARFAASARALPIEDDGAAVRLAVADPFDAALGDLAAMKLGRPVSLCVAAPADIDAALERLAGAGRGAIDALAEAAGAPDEDSAEDVARLKDIASEAPVIRMVNLIIRRAAELGASDVHLEPFERRLRLRYRVDGQLREAEAPPASLRAAVVSRIKIMARLDIAENRLPQDGRLQLTVLGRELDVRVATTPTLHGEGVVMRLLDRSGKAPALDSLGFDAAAVGALEALIARPNGVILVTGPTGSGKTTTLYAALGRLNTPERKIVTVEDPVEYQIDGVNQIQARPRIGLGFAEALRAILRQDPDVIMIGEIRDAETARIAVQAALTGHLVLATLHANSAAAAVTRLRDMGVPEYLIAATLVGAVAQRLVRRLCPDCARPEEPALAARLDPGGAGHLAPGGCAACGGAGYRGRAAMLEVLAVGEGARRLILDGADAATLEAEAVSRGMRTLRGHGLALAREGRTSLAEVARAASDDAAAPAMAAPSAAAAGA</sequence>
<keyword evidence="3" id="KW-0067">ATP-binding</keyword>
<dbReference type="GO" id="GO:0005886">
    <property type="term" value="C:plasma membrane"/>
    <property type="evidence" value="ECO:0007669"/>
    <property type="project" value="TreeGrafter"/>
</dbReference>
<dbReference type="InterPro" id="IPR001482">
    <property type="entry name" value="T2SS/T4SS_dom"/>
</dbReference>
<dbReference type="SUPFAM" id="SSF160246">
    <property type="entry name" value="EspE N-terminal domain-like"/>
    <property type="match status" value="1"/>
</dbReference>
<evidence type="ECO:0000313" key="5">
    <source>
        <dbReference type="EMBL" id="SDZ89122.1"/>
    </source>
</evidence>
<dbReference type="InterPro" id="IPR027417">
    <property type="entry name" value="P-loop_NTPase"/>
</dbReference>
<evidence type="ECO:0000256" key="2">
    <source>
        <dbReference type="ARBA" id="ARBA00022741"/>
    </source>
</evidence>
<dbReference type="CDD" id="cd01129">
    <property type="entry name" value="PulE-GspE-like"/>
    <property type="match status" value="1"/>
</dbReference>
<dbReference type="Pfam" id="PF00437">
    <property type="entry name" value="T2SSE"/>
    <property type="match status" value="1"/>
</dbReference>